<gene>
    <name evidence="1" type="ORF">IE53DRAFT_362509</name>
</gene>
<dbReference type="EMBL" id="KZ819950">
    <property type="protein sequence ID" value="PWN50272.1"/>
    <property type="molecule type" value="Genomic_DNA"/>
</dbReference>
<organism evidence="1 2">
    <name type="scientific">Violaceomyces palustris</name>
    <dbReference type="NCBI Taxonomy" id="1673888"/>
    <lineage>
        <taxon>Eukaryota</taxon>
        <taxon>Fungi</taxon>
        <taxon>Dikarya</taxon>
        <taxon>Basidiomycota</taxon>
        <taxon>Ustilaginomycotina</taxon>
        <taxon>Ustilaginomycetes</taxon>
        <taxon>Violaceomycetales</taxon>
        <taxon>Violaceomycetaceae</taxon>
        <taxon>Violaceomyces</taxon>
    </lineage>
</organism>
<reference evidence="1 2" key="1">
    <citation type="journal article" date="2018" name="Mol. Biol. Evol.">
        <title>Broad Genomic Sampling Reveals a Smut Pathogenic Ancestry of the Fungal Clade Ustilaginomycotina.</title>
        <authorList>
            <person name="Kijpornyongpan T."/>
            <person name="Mondo S.J."/>
            <person name="Barry K."/>
            <person name="Sandor L."/>
            <person name="Lee J."/>
            <person name="Lipzen A."/>
            <person name="Pangilinan J."/>
            <person name="LaButti K."/>
            <person name="Hainaut M."/>
            <person name="Henrissat B."/>
            <person name="Grigoriev I.V."/>
            <person name="Spatafora J.W."/>
            <person name="Aime M.C."/>
        </authorList>
    </citation>
    <scope>NUCLEOTIDE SEQUENCE [LARGE SCALE GENOMIC DNA]</scope>
    <source>
        <strain evidence="1 2">SA 807</strain>
    </source>
</reference>
<dbReference type="Proteomes" id="UP000245626">
    <property type="component" value="Unassembled WGS sequence"/>
</dbReference>
<sequence>MIPEATKQSVIEMIKEGKTYAEMEEDLGISTSTMSKIKRDAILEGHIFPTTRGRKSNLLYPNQEAGPSSSSSPSKNPTSSNPSQPTKKRGRPRKSHAQTLANSTGTINPAATSTLQSQGSRPKKKLGRPPKHATGLQGQQNASSSASSPSSSSSSPIAPTNQVSGAGGGGGGRPKGRYAINEKEEKQLVRWAAGPNPINATEMAQRINKNKEKPQVERYLLPNLWVSIIISNSSSSSSSSKYSKCIRNRSTSPTTTSSSSSTITNTILTTSTSNINTITINSSSSSSNTITIKLLSSSSNTTSNNILSWFQTLVDPAPTSEATGGRIPTLGMEVEVLVTWWTLFGRTNALAKAGRTEGKFAKATLMTDPKLEWALALLDRWNR</sequence>
<accession>A0ACD0NWW9</accession>
<evidence type="ECO:0000313" key="1">
    <source>
        <dbReference type="EMBL" id="PWN50272.1"/>
    </source>
</evidence>
<evidence type="ECO:0000313" key="2">
    <source>
        <dbReference type="Proteomes" id="UP000245626"/>
    </source>
</evidence>
<keyword evidence="2" id="KW-1185">Reference proteome</keyword>
<protein>
    <submittedName>
        <fullName evidence="1">Uncharacterized protein</fullName>
    </submittedName>
</protein>
<proteinExistence type="predicted"/>
<name>A0ACD0NWW9_9BASI</name>